<organism evidence="2 3">
    <name type="scientific">Eumeta variegata</name>
    <name type="common">Bagworm moth</name>
    <name type="synonym">Eumeta japonica</name>
    <dbReference type="NCBI Taxonomy" id="151549"/>
    <lineage>
        <taxon>Eukaryota</taxon>
        <taxon>Metazoa</taxon>
        <taxon>Ecdysozoa</taxon>
        <taxon>Arthropoda</taxon>
        <taxon>Hexapoda</taxon>
        <taxon>Insecta</taxon>
        <taxon>Pterygota</taxon>
        <taxon>Neoptera</taxon>
        <taxon>Endopterygota</taxon>
        <taxon>Lepidoptera</taxon>
        <taxon>Glossata</taxon>
        <taxon>Ditrysia</taxon>
        <taxon>Tineoidea</taxon>
        <taxon>Psychidae</taxon>
        <taxon>Oiketicinae</taxon>
        <taxon>Eumeta</taxon>
    </lineage>
</organism>
<sequence length="252" mass="28485">MAGYRRAPLQKNRPDKCESNSSTEGSVHENIQGMKNKELEVELFMDSANIDILCITEHWLRNGVFCDLSKAFDCVNHETLTRKLHDYGVTGRALDLLKSYLTYRVQKVDVNNMRSSEAVVRMGRKSYEMLGQEAPERPRAPRRARSLKKIWLPVKSRTPQPGARYPVKLHVHPPGVARRTENSYKKFLEQKPEERNVLSNTGLTPATSPARRYNVFPSSIDVAINQDLGPACDSDCGSDPGNDYGHAIEFNP</sequence>
<evidence type="ECO:0000256" key="1">
    <source>
        <dbReference type="SAM" id="MobiDB-lite"/>
    </source>
</evidence>
<dbReference type="OrthoDB" id="414730at2759"/>
<name>A0A4C1XVC2_EUMVA</name>
<evidence type="ECO:0000313" key="2">
    <source>
        <dbReference type="EMBL" id="GBP66095.1"/>
    </source>
</evidence>
<dbReference type="EMBL" id="BGZK01000947">
    <property type="protein sequence ID" value="GBP66095.1"/>
    <property type="molecule type" value="Genomic_DNA"/>
</dbReference>
<accession>A0A4C1XVC2</accession>
<evidence type="ECO:0008006" key="4">
    <source>
        <dbReference type="Google" id="ProtNLM"/>
    </source>
</evidence>
<comment type="caution">
    <text evidence="2">The sequence shown here is derived from an EMBL/GenBank/DDBJ whole genome shotgun (WGS) entry which is preliminary data.</text>
</comment>
<feature type="region of interest" description="Disordered" evidence="1">
    <location>
        <begin position="1"/>
        <end position="31"/>
    </location>
</feature>
<protein>
    <recommendedName>
        <fullName evidence="4">Reverse transcriptase domain-containing protein</fullName>
    </recommendedName>
</protein>
<reference evidence="2 3" key="1">
    <citation type="journal article" date="2019" name="Commun. Biol.">
        <title>The bagworm genome reveals a unique fibroin gene that provides high tensile strength.</title>
        <authorList>
            <person name="Kono N."/>
            <person name="Nakamura H."/>
            <person name="Ohtoshi R."/>
            <person name="Tomita M."/>
            <person name="Numata K."/>
            <person name="Arakawa K."/>
        </authorList>
    </citation>
    <scope>NUCLEOTIDE SEQUENCE [LARGE SCALE GENOMIC DNA]</scope>
</reference>
<dbReference type="Proteomes" id="UP000299102">
    <property type="component" value="Unassembled WGS sequence"/>
</dbReference>
<gene>
    <name evidence="2" type="ORF">EVAR_37557_1</name>
</gene>
<dbReference type="STRING" id="151549.A0A4C1XVC2"/>
<keyword evidence="3" id="KW-1185">Reference proteome</keyword>
<evidence type="ECO:0000313" key="3">
    <source>
        <dbReference type="Proteomes" id="UP000299102"/>
    </source>
</evidence>
<proteinExistence type="predicted"/>
<dbReference type="AlphaFoldDB" id="A0A4C1XVC2"/>